<accession>A0ABP6Q3D9</accession>
<sequence>MVLHYDGDSDRIDFDRIDFDRIDFDRIDFDRIDFDRIDFDRSLPPPGSGAARVVRRARPADPLA</sequence>
<name>A0ABP6Q3D9_9ACTN</name>
<evidence type="ECO:0008006" key="3">
    <source>
        <dbReference type="Google" id="ProtNLM"/>
    </source>
</evidence>
<dbReference type="EMBL" id="BAAAUH010000062">
    <property type="protein sequence ID" value="GAA3199151.1"/>
    <property type="molecule type" value="Genomic_DNA"/>
</dbReference>
<evidence type="ECO:0000313" key="1">
    <source>
        <dbReference type="EMBL" id="GAA3199151.1"/>
    </source>
</evidence>
<keyword evidence="2" id="KW-1185">Reference proteome</keyword>
<dbReference type="Proteomes" id="UP001501866">
    <property type="component" value="Unassembled WGS sequence"/>
</dbReference>
<protein>
    <recommendedName>
        <fullName evidence="3">Pentapeptide repeat-containing protein</fullName>
    </recommendedName>
</protein>
<gene>
    <name evidence="1" type="ORF">GCM10010451_57090</name>
</gene>
<reference evidence="2" key="1">
    <citation type="journal article" date="2019" name="Int. J. Syst. Evol. Microbiol.">
        <title>The Global Catalogue of Microorganisms (GCM) 10K type strain sequencing project: providing services to taxonomists for standard genome sequencing and annotation.</title>
        <authorList>
            <consortium name="The Broad Institute Genomics Platform"/>
            <consortium name="The Broad Institute Genome Sequencing Center for Infectious Disease"/>
            <person name="Wu L."/>
            <person name="Ma J."/>
        </authorList>
    </citation>
    <scope>NUCLEOTIDE SEQUENCE [LARGE SCALE GENOMIC DNA]</scope>
    <source>
        <strain evidence="2">JCM 9095</strain>
    </source>
</reference>
<evidence type="ECO:0000313" key="2">
    <source>
        <dbReference type="Proteomes" id="UP001501866"/>
    </source>
</evidence>
<organism evidence="1 2">
    <name type="scientific">Streptomyces virens</name>
    <dbReference type="NCBI Taxonomy" id="285572"/>
    <lineage>
        <taxon>Bacteria</taxon>
        <taxon>Bacillati</taxon>
        <taxon>Actinomycetota</taxon>
        <taxon>Actinomycetes</taxon>
        <taxon>Kitasatosporales</taxon>
        <taxon>Streptomycetaceae</taxon>
        <taxon>Streptomyces</taxon>
    </lineage>
</organism>
<comment type="caution">
    <text evidence="1">The sequence shown here is derived from an EMBL/GenBank/DDBJ whole genome shotgun (WGS) entry which is preliminary data.</text>
</comment>
<proteinExistence type="predicted"/>